<name>A0A0W1A040_9GAMM</name>
<evidence type="ECO:0000313" key="2">
    <source>
        <dbReference type="EMBL" id="KTD74419.1"/>
    </source>
</evidence>
<keyword evidence="1" id="KW-1133">Transmembrane helix</keyword>
<comment type="caution">
    <text evidence="2">The sequence shown here is derived from an EMBL/GenBank/DDBJ whole genome shotgun (WGS) entry which is preliminary data.</text>
</comment>
<proteinExistence type="predicted"/>
<sequence length="79" mass="9097">MMELKILNPDATNNKANTAKLVCFIKSKIFIGYTLCACFACAGLVAYLNYTIAPFLFHNVLGQSPFRIWETVNFYCWRY</sequence>
<keyword evidence="3" id="KW-1185">Reference proteome</keyword>
<evidence type="ECO:0000256" key="1">
    <source>
        <dbReference type="SAM" id="Phobius"/>
    </source>
</evidence>
<feature type="transmembrane region" description="Helical" evidence="1">
    <location>
        <begin position="30"/>
        <end position="50"/>
    </location>
</feature>
<protein>
    <submittedName>
        <fullName evidence="2">Multidrug resistance protein, MFS superfamily</fullName>
    </submittedName>
</protein>
<organism evidence="2 3">
    <name type="scientific">Legionella tucsonensis</name>
    <dbReference type="NCBI Taxonomy" id="40335"/>
    <lineage>
        <taxon>Bacteria</taxon>
        <taxon>Pseudomonadati</taxon>
        <taxon>Pseudomonadota</taxon>
        <taxon>Gammaproteobacteria</taxon>
        <taxon>Legionellales</taxon>
        <taxon>Legionellaceae</taxon>
        <taxon>Legionella</taxon>
    </lineage>
</organism>
<dbReference type="Proteomes" id="UP000054693">
    <property type="component" value="Unassembled WGS sequence"/>
</dbReference>
<dbReference type="PATRIC" id="fig|40335.7.peg.2417"/>
<evidence type="ECO:0000313" key="3">
    <source>
        <dbReference type="Proteomes" id="UP000054693"/>
    </source>
</evidence>
<keyword evidence="1" id="KW-0812">Transmembrane</keyword>
<dbReference type="EMBL" id="LNZA01000001">
    <property type="protein sequence ID" value="KTD74419.1"/>
    <property type="molecule type" value="Genomic_DNA"/>
</dbReference>
<dbReference type="STRING" id="40335.Ltuc_2266"/>
<accession>A0A0W1A040</accession>
<keyword evidence="1" id="KW-0472">Membrane</keyword>
<gene>
    <name evidence="2" type="ORF">Ltuc_2266</name>
</gene>
<dbReference type="AlphaFoldDB" id="A0A0W1A040"/>
<reference evidence="2 3" key="1">
    <citation type="submission" date="2015-11" db="EMBL/GenBank/DDBJ databases">
        <title>Genomic analysis of 38 Legionella species identifies large and diverse effector repertoires.</title>
        <authorList>
            <person name="Burstein D."/>
            <person name="Amaro F."/>
            <person name="Zusman T."/>
            <person name="Lifshitz Z."/>
            <person name="Cohen O."/>
            <person name="Gilbert J.A."/>
            <person name="Pupko T."/>
            <person name="Shuman H.A."/>
            <person name="Segal G."/>
        </authorList>
    </citation>
    <scope>NUCLEOTIDE SEQUENCE [LARGE SCALE GENOMIC DNA]</scope>
    <source>
        <strain evidence="2 3">ATCC 49180</strain>
    </source>
</reference>